<dbReference type="OrthoDB" id="9790995at2"/>
<dbReference type="SUPFAM" id="SSF50022">
    <property type="entry name" value="ISP domain"/>
    <property type="match status" value="1"/>
</dbReference>
<keyword evidence="2" id="KW-0479">Metal-binding</keyword>
<dbReference type="SUPFAM" id="SSF55961">
    <property type="entry name" value="Bet v1-like"/>
    <property type="match status" value="1"/>
</dbReference>
<dbReference type="InterPro" id="IPR050584">
    <property type="entry name" value="Cholesterol_7-desaturase"/>
</dbReference>
<dbReference type="Proteomes" id="UP000054683">
    <property type="component" value="Unassembled WGS sequence"/>
</dbReference>
<accession>A0A158J502</accession>
<keyword evidence="4" id="KW-0408">Iron</keyword>
<dbReference type="PANTHER" id="PTHR21266:SF59">
    <property type="entry name" value="BLR4922 PROTEIN"/>
    <property type="match status" value="1"/>
</dbReference>
<dbReference type="CDD" id="cd08878">
    <property type="entry name" value="RHO_alpha_C_DMO-like"/>
    <property type="match status" value="1"/>
</dbReference>
<dbReference type="CDD" id="cd03479">
    <property type="entry name" value="Rieske_RO_Alpha_PhDO_like"/>
    <property type="match status" value="1"/>
</dbReference>
<evidence type="ECO:0000256" key="3">
    <source>
        <dbReference type="ARBA" id="ARBA00023002"/>
    </source>
</evidence>
<reference evidence="7 8" key="1">
    <citation type="submission" date="2016-01" db="EMBL/GenBank/DDBJ databases">
        <authorList>
            <person name="Oliw E.H."/>
        </authorList>
    </citation>
    <scope>NUCLEOTIDE SEQUENCE [LARGE SCALE GENOMIC DNA]</scope>
    <source>
        <strain evidence="7">LMG 27134</strain>
    </source>
</reference>
<dbReference type="EMBL" id="FCOK02000070">
    <property type="protein sequence ID" value="SAL63411.1"/>
    <property type="molecule type" value="Genomic_DNA"/>
</dbReference>
<dbReference type="RefSeq" id="WP_062091308.1">
    <property type="nucleotide sequence ID" value="NZ_FCOK02000070.1"/>
</dbReference>
<feature type="domain" description="Rieske" evidence="6">
    <location>
        <begin position="27"/>
        <end position="134"/>
    </location>
</feature>
<name>A0A158J502_9BURK</name>
<keyword evidence="5" id="KW-0411">Iron-sulfur</keyword>
<protein>
    <submittedName>
        <fullName evidence="7">Rieske (2Fe-2S) domain-containing protein</fullName>
    </submittedName>
</protein>
<evidence type="ECO:0000259" key="6">
    <source>
        <dbReference type="PROSITE" id="PS51296"/>
    </source>
</evidence>
<dbReference type="GO" id="GO:0016491">
    <property type="term" value="F:oxidoreductase activity"/>
    <property type="evidence" value="ECO:0007669"/>
    <property type="project" value="UniProtKB-KW"/>
</dbReference>
<evidence type="ECO:0000256" key="5">
    <source>
        <dbReference type="ARBA" id="ARBA00023014"/>
    </source>
</evidence>
<dbReference type="PANTHER" id="PTHR21266">
    <property type="entry name" value="IRON-SULFUR DOMAIN CONTAINING PROTEIN"/>
    <property type="match status" value="1"/>
</dbReference>
<dbReference type="Gene3D" id="2.102.10.10">
    <property type="entry name" value="Rieske [2Fe-2S] iron-sulphur domain"/>
    <property type="match status" value="1"/>
</dbReference>
<dbReference type="Pfam" id="PF00355">
    <property type="entry name" value="Rieske"/>
    <property type="match status" value="1"/>
</dbReference>
<dbReference type="Gene3D" id="3.90.380.10">
    <property type="entry name" value="Naphthalene 1,2-dioxygenase Alpha Subunit, Chain A, domain 1"/>
    <property type="match status" value="1"/>
</dbReference>
<dbReference type="GO" id="GO:0005506">
    <property type="term" value="F:iron ion binding"/>
    <property type="evidence" value="ECO:0007669"/>
    <property type="project" value="InterPro"/>
</dbReference>
<dbReference type="GO" id="GO:0051537">
    <property type="term" value="F:2 iron, 2 sulfur cluster binding"/>
    <property type="evidence" value="ECO:0007669"/>
    <property type="project" value="UniProtKB-KW"/>
</dbReference>
<keyword evidence="1" id="KW-0001">2Fe-2S</keyword>
<dbReference type="AlphaFoldDB" id="A0A158J502"/>
<evidence type="ECO:0000313" key="8">
    <source>
        <dbReference type="Proteomes" id="UP000054683"/>
    </source>
</evidence>
<evidence type="ECO:0000256" key="2">
    <source>
        <dbReference type="ARBA" id="ARBA00022723"/>
    </source>
</evidence>
<dbReference type="InterPro" id="IPR017941">
    <property type="entry name" value="Rieske_2Fe-2S"/>
</dbReference>
<dbReference type="InterPro" id="IPR036922">
    <property type="entry name" value="Rieske_2Fe-2S_sf"/>
</dbReference>
<proteinExistence type="predicted"/>
<evidence type="ECO:0000256" key="1">
    <source>
        <dbReference type="ARBA" id="ARBA00022714"/>
    </source>
</evidence>
<dbReference type="InterPro" id="IPR045623">
    <property type="entry name" value="LigXa_C"/>
</dbReference>
<dbReference type="PROSITE" id="PS51296">
    <property type="entry name" value="RIESKE"/>
    <property type="match status" value="1"/>
</dbReference>
<sequence>MTTAEQNRLLTRTGPGTPMGETFRRYWIPALLAEELPEPDCAPVRVPLLSEKLLAFRDTSGKIGLISEFCAHRGVSLWFGRNEETGIRCPYHGWKYDTDGQCTEVPSEPAESGYCKKIKLTSYPCIEMGGVIWTYMGPPELQPPPPSFEWVGLPASHRFLSKRIQETNYLQAMEGGIDSSHVSFLHRGELDTDPLHRDTAGAKYSRSTNTTFDVVESGGGLIIGARRDADPGFNYWRITQWIMPWYTLIPPYGGGHALNGHAWVPIDDENCTAWSMTFHPVRPLSEEEVSAMTSGRGVHVDLIPGTFRPVANRDNDYLMNREAQKSGRHYSGIAGIAIQDASLQESMGAIADRTVENLVSTDNAIILARQRLAEAIKAAQQQSPVPGLTPEQQRLRSASFVLPVEGNFRATIEDAVRVREGEAHVAV</sequence>
<dbReference type="Pfam" id="PF19301">
    <property type="entry name" value="LigXa_C"/>
    <property type="match status" value="1"/>
</dbReference>
<dbReference type="PROSITE" id="PS00570">
    <property type="entry name" value="RING_HYDROXYL_ALPHA"/>
    <property type="match status" value="1"/>
</dbReference>
<evidence type="ECO:0000256" key="4">
    <source>
        <dbReference type="ARBA" id="ARBA00023004"/>
    </source>
</evidence>
<organism evidence="7 8">
    <name type="scientific">Caballeronia udeis</name>
    <dbReference type="NCBI Taxonomy" id="1232866"/>
    <lineage>
        <taxon>Bacteria</taxon>
        <taxon>Pseudomonadati</taxon>
        <taxon>Pseudomonadota</taxon>
        <taxon>Betaproteobacteria</taxon>
        <taxon>Burkholderiales</taxon>
        <taxon>Burkholderiaceae</taxon>
        <taxon>Caballeronia</taxon>
    </lineage>
</organism>
<gene>
    <name evidence="7" type="ORF">AWB69_07112</name>
</gene>
<evidence type="ECO:0000313" key="7">
    <source>
        <dbReference type="EMBL" id="SAL63411.1"/>
    </source>
</evidence>
<keyword evidence="3" id="KW-0560">Oxidoreductase</keyword>
<dbReference type="InterPro" id="IPR015881">
    <property type="entry name" value="ARHD_Rieske_2Fe_2S"/>
</dbReference>